<keyword evidence="2" id="KW-0805">Transcription regulation</keyword>
<dbReference type="GO" id="GO:0003700">
    <property type="term" value="F:DNA-binding transcription factor activity"/>
    <property type="evidence" value="ECO:0007669"/>
    <property type="project" value="InterPro"/>
</dbReference>
<dbReference type="PANTHER" id="PTHR30537">
    <property type="entry name" value="HTH-TYPE TRANSCRIPTIONAL REGULATOR"/>
    <property type="match status" value="1"/>
</dbReference>
<dbReference type="EMBL" id="JAUTAS010000001">
    <property type="protein sequence ID" value="MDQ1108949.1"/>
    <property type="molecule type" value="Genomic_DNA"/>
</dbReference>
<dbReference type="Proteomes" id="UP001226084">
    <property type="component" value="Unassembled WGS sequence"/>
</dbReference>
<dbReference type="Pfam" id="PF03466">
    <property type="entry name" value="LysR_substrate"/>
    <property type="match status" value="1"/>
</dbReference>
<comment type="caution">
    <text evidence="6">The sequence shown here is derived from an EMBL/GenBank/DDBJ whole genome shotgun (WGS) entry which is preliminary data.</text>
</comment>
<dbReference type="InterPro" id="IPR036388">
    <property type="entry name" value="WH-like_DNA-bd_sf"/>
</dbReference>
<accession>A0AAP5E9J4</accession>
<name>A0AAP5E9J4_9GAMM</name>
<dbReference type="PRINTS" id="PR00039">
    <property type="entry name" value="HTHLYSR"/>
</dbReference>
<comment type="similarity">
    <text evidence="1">Belongs to the LysR transcriptional regulatory family.</text>
</comment>
<dbReference type="Pfam" id="PF00126">
    <property type="entry name" value="HTH_1"/>
    <property type="match status" value="1"/>
</dbReference>
<evidence type="ECO:0000259" key="5">
    <source>
        <dbReference type="PROSITE" id="PS50931"/>
    </source>
</evidence>
<proteinExistence type="inferred from homology"/>
<dbReference type="SUPFAM" id="SSF46785">
    <property type="entry name" value="Winged helix' DNA-binding domain"/>
    <property type="match status" value="1"/>
</dbReference>
<protein>
    <submittedName>
        <fullName evidence="6">DNA-binding transcriptional LysR family regulator</fullName>
    </submittedName>
</protein>
<gene>
    <name evidence="6" type="ORF">QE424_002108</name>
</gene>
<dbReference type="GO" id="GO:0043565">
    <property type="term" value="F:sequence-specific DNA binding"/>
    <property type="evidence" value="ECO:0007669"/>
    <property type="project" value="TreeGrafter"/>
</dbReference>
<dbReference type="InterPro" id="IPR036390">
    <property type="entry name" value="WH_DNA-bd_sf"/>
</dbReference>
<dbReference type="InterPro" id="IPR005119">
    <property type="entry name" value="LysR_subst-bd"/>
</dbReference>
<sequence length="305" mass="32949">MPTPDINRSGQLEIFVRVIEAGSFSAAARALDMSPSAVSKLVARLEQRLGTRLLQRSTRQLQLTPEGCAFYERGLRVLADLDEAERCASAHAEPRGRLRVNSNVPFAHHFLLPLLPAFLERHPQVGVDLMLTDEVIDLLEQRTDVAVRAGPLKSSSLVARRLGSTRMMIVAAPAYAARHGLPGDAAALLAHNRLDIGHARAQTGWPLREQGQVQTVPTGGNARASDGEALRRLVLGGAGIARLAAFQVHHDVAAGRLLPVLEQANPGDLEDVHAVFVGQGGYLPLRVRAFLDFLVEQVDLAKPLA</sequence>
<evidence type="ECO:0000313" key="7">
    <source>
        <dbReference type="Proteomes" id="UP001226084"/>
    </source>
</evidence>
<dbReference type="InterPro" id="IPR058163">
    <property type="entry name" value="LysR-type_TF_proteobact-type"/>
</dbReference>
<organism evidence="6 7">
    <name type="scientific">Stenotrophomonas rhizophila</name>
    <dbReference type="NCBI Taxonomy" id="216778"/>
    <lineage>
        <taxon>Bacteria</taxon>
        <taxon>Pseudomonadati</taxon>
        <taxon>Pseudomonadota</taxon>
        <taxon>Gammaproteobacteria</taxon>
        <taxon>Lysobacterales</taxon>
        <taxon>Lysobacteraceae</taxon>
        <taxon>Stenotrophomonas</taxon>
    </lineage>
</organism>
<dbReference type="PANTHER" id="PTHR30537:SF71">
    <property type="entry name" value="TRANSCRIPTIONAL REGULATORY PROTEIN"/>
    <property type="match status" value="1"/>
</dbReference>
<dbReference type="AlphaFoldDB" id="A0AAP5E9J4"/>
<dbReference type="Gene3D" id="1.10.10.10">
    <property type="entry name" value="Winged helix-like DNA-binding domain superfamily/Winged helix DNA-binding domain"/>
    <property type="match status" value="1"/>
</dbReference>
<dbReference type="Gene3D" id="3.40.190.290">
    <property type="match status" value="1"/>
</dbReference>
<dbReference type="GO" id="GO:0006351">
    <property type="term" value="P:DNA-templated transcription"/>
    <property type="evidence" value="ECO:0007669"/>
    <property type="project" value="TreeGrafter"/>
</dbReference>
<keyword evidence="4" id="KW-0804">Transcription</keyword>
<evidence type="ECO:0000256" key="3">
    <source>
        <dbReference type="ARBA" id="ARBA00023125"/>
    </source>
</evidence>
<reference evidence="6" key="1">
    <citation type="submission" date="2023-07" db="EMBL/GenBank/DDBJ databases">
        <title>Functional and genomic diversity of the sorghum phyllosphere microbiome.</title>
        <authorList>
            <person name="Shade A."/>
        </authorList>
    </citation>
    <scope>NUCLEOTIDE SEQUENCE</scope>
    <source>
        <strain evidence="6">SORGH_AS_0457</strain>
    </source>
</reference>
<dbReference type="FunFam" id="1.10.10.10:FF:000001">
    <property type="entry name" value="LysR family transcriptional regulator"/>
    <property type="match status" value="1"/>
</dbReference>
<feature type="domain" description="HTH lysR-type" evidence="5">
    <location>
        <begin position="11"/>
        <end position="64"/>
    </location>
</feature>
<evidence type="ECO:0000313" key="6">
    <source>
        <dbReference type="EMBL" id="MDQ1108949.1"/>
    </source>
</evidence>
<evidence type="ECO:0000256" key="2">
    <source>
        <dbReference type="ARBA" id="ARBA00023015"/>
    </source>
</evidence>
<dbReference type="PROSITE" id="PS50931">
    <property type="entry name" value="HTH_LYSR"/>
    <property type="match status" value="1"/>
</dbReference>
<dbReference type="InterPro" id="IPR000847">
    <property type="entry name" value="LysR_HTH_N"/>
</dbReference>
<evidence type="ECO:0000256" key="4">
    <source>
        <dbReference type="ARBA" id="ARBA00023163"/>
    </source>
</evidence>
<evidence type="ECO:0000256" key="1">
    <source>
        <dbReference type="ARBA" id="ARBA00009437"/>
    </source>
</evidence>
<keyword evidence="3 6" id="KW-0238">DNA-binding</keyword>
<dbReference type="SUPFAM" id="SSF53850">
    <property type="entry name" value="Periplasmic binding protein-like II"/>
    <property type="match status" value="1"/>
</dbReference>
<dbReference type="RefSeq" id="WP_307107119.1">
    <property type="nucleotide sequence ID" value="NZ_JAUTAS010000001.1"/>
</dbReference>